<keyword evidence="2" id="KW-1185">Reference proteome</keyword>
<accession>A0A1G9A7M8</accession>
<evidence type="ECO:0008006" key="3">
    <source>
        <dbReference type="Google" id="ProtNLM"/>
    </source>
</evidence>
<dbReference type="AlphaFoldDB" id="A0A1G9A7M8"/>
<gene>
    <name evidence="1" type="ORF">SAMN05421874_10673</name>
</gene>
<organism evidence="1 2">
    <name type="scientific">Nonomuraea maritima</name>
    <dbReference type="NCBI Taxonomy" id="683260"/>
    <lineage>
        <taxon>Bacteria</taxon>
        <taxon>Bacillati</taxon>
        <taxon>Actinomycetota</taxon>
        <taxon>Actinomycetes</taxon>
        <taxon>Streptosporangiales</taxon>
        <taxon>Streptosporangiaceae</taxon>
        <taxon>Nonomuraea</taxon>
    </lineage>
</organism>
<dbReference type="Proteomes" id="UP000198683">
    <property type="component" value="Unassembled WGS sequence"/>
</dbReference>
<sequence>MPEFAGVFDVHVTVAAEGDDVERLARWAAGNDAKLTHIVLARGEVPSQPMVTLAGRGTLTDQRVAADACVARLRGEGFAVARVKIEAAPWNEDVPRSASEAVELAGCYFEHHVKVVARDDVAALAEVGGRHAAHVSRNARRRRDDGTHERFVTQRCRGVGLAEAGRRLDALVAELRSRGFAVQETEREFVVHDDNPAIDAGWIEER</sequence>
<protein>
    <recommendedName>
        <fullName evidence="3">Ankyrin</fullName>
    </recommendedName>
</protein>
<dbReference type="STRING" id="683260.SAMN05421874_10673"/>
<evidence type="ECO:0000313" key="2">
    <source>
        <dbReference type="Proteomes" id="UP000198683"/>
    </source>
</evidence>
<reference evidence="1 2" key="1">
    <citation type="submission" date="2016-10" db="EMBL/GenBank/DDBJ databases">
        <authorList>
            <person name="de Groot N.N."/>
        </authorList>
    </citation>
    <scope>NUCLEOTIDE SEQUENCE [LARGE SCALE GENOMIC DNA]</scope>
    <source>
        <strain evidence="1 2">CGMCC 4.5681</strain>
    </source>
</reference>
<dbReference type="EMBL" id="FNFB01000006">
    <property type="protein sequence ID" value="SDK23339.1"/>
    <property type="molecule type" value="Genomic_DNA"/>
</dbReference>
<dbReference type="OrthoDB" id="69974at2"/>
<proteinExistence type="predicted"/>
<evidence type="ECO:0000313" key="1">
    <source>
        <dbReference type="EMBL" id="SDK23339.1"/>
    </source>
</evidence>
<name>A0A1G9A7M8_9ACTN</name>
<dbReference type="RefSeq" id="WP_090763265.1">
    <property type="nucleotide sequence ID" value="NZ_FNFB01000006.1"/>
</dbReference>